<sequence length="228" mass="25455">MFPNWSLGTIGSTDKYNNFMLTKIHLTTLLIISALVGGVVLLANGVAVKISWLSAVSATISVISVLLLGFEHLFWRWKLLHGWFVEKPDIRGTWKVTLRSNWKTENNESTEIEAYLAVRQTYSQLSFRLMTAEQNSELVSSSIQRAADGIYKVSGVYLSQPNLTVRERSPIHYGAILFTVISDPPTALSGHYWTDRNSSGEFNATSRKVSIFSDFVGAQQAFETIDNG</sequence>
<feature type="domain" description="CD-NTase-associated protein 15" evidence="2">
    <location>
        <begin position="86"/>
        <end position="204"/>
    </location>
</feature>
<protein>
    <recommendedName>
        <fullName evidence="2">CD-NTase-associated protein 15 domain-containing protein</fullName>
    </recommendedName>
</protein>
<gene>
    <name evidence="3" type="ORF">A1332_08785</name>
</gene>
<keyword evidence="1" id="KW-0472">Membrane</keyword>
<dbReference type="AlphaFoldDB" id="A0A177MRT5"/>
<evidence type="ECO:0000256" key="1">
    <source>
        <dbReference type="SAM" id="Phobius"/>
    </source>
</evidence>
<reference evidence="4" key="1">
    <citation type="submission" date="2016-03" db="EMBL/GenBank/DDBJ databases">
        <authorList>
            <person name="Heylen K."/>
            <person name="De Vos P."/>
            <person name="Vekeman B."/>
        </authorList>
    </citation>
    <scope>NUCLEOTIDE SEQUENCE [LARGE SCALE GENOMIC DNA]</scope>
    <source>
        <strain evidence="4">R-45363</strain>
    </source>
</reference>
<accession>A0A177MRT5</accession>
<evidence type="ECO:0000259" key="2">
    <source>
        <dbReference type="Pfam" id="PF18153"/>
    </source>
</evidence>
<name>A0A177MRT5_METMH</name>
<keyword evidence="1" id="KW-0812">Transmembrane</keyword>
<dbReference type="InterPro" id="IPR041208">
    <property type="entry name" value="Cap15"/>
</dbReference>
<feature type="transmembrane region" description="Helical" evidence="1">
    <location>
        <begin position="50"/>
        <end position="70"/>
    </location>
</feature>
<proteinExistence type="predicted"/>
<organism evidence="3 4">
    <name type="scientific">Methylomonas methanica</name>
    <dbReference type="NCBI Taxonomy" id="421"/>
    <lineage>
        <taxon>Bacteria</taxon>
        <taxon>Pseudomonadati</taxon>
        <taxon>Pseudomonadota</taxon>
        <taxon>Gammaproteobacteria</taxon>
        <taxon>Methylococcales</taxon>
        <taxon>Methylococcaceae</taxon>
        <taxon>Methylomonas</taxon>
    </lineage>
</organism>
<keyword evidence="1" id="KW-1133">Transmembrane helix</keyword>
<dbReference type="EMBL" id="LUUG01000050">
    <property type="protein sequence ID" value="OAI07569.1"/>
    <property type="molecule type" value="Genomic_DNA"/>
</dbReference>
<dbReference type="Proteomes" id="UP000078090">
    <property type="component" value="Unassembled WGS sequence"/>
</dbReference>
<comment type="caution">
    <text evidence="3">The sequence shown here is derived from an EMBL/GenBank/DDBJ whole genome shotgun (WGS) entry which is preliminary data.</text>
</comment>
<feature type="transmembrane region" description="Helical" evidence="1">
    <location>
        <begin position="24"/>
        <end position="44"/>
    </location>
</feature>
<dbReference type="Pfam" id="PF18153">
    <property type="entry name" value="Cap15_CD_rec"/>
    <property type="match status" value="1"/>
</dbReference>
<evidence type="ECO:0000313" key="4">
    <source>
        <dbReference type="Proteomes" id="UP000078090"/>
    </source>
</evidence>
<evidence type="ECO:0000313" key="3">
    <source>
        <dbReference type="EMBL" id="OAI07569.1"/>
    </source>
</evidence>